<dbReference type="InterPro" id="IPR016040">
    <property type="entry name" value="NAD(P)-bd_dom"/>
</dbReference>
<dbReference type="GO" id="GO:0004074">
    <property type="term" value="F:biliverdin reductase [NAD(P)H] activity"/>
    <property type="evidence" value="ECO:0007669"/>
    <property type="project" value="TreeGrafter"/>
</dbReference>
<dbReference type="Proteomes" id="UP000233524">
    <property type="component" value="Unassembled WGS sequence"/>
</dbReference>
<dbReference type="InterPro" id="IPR051606">
    <property type="entry name" value="Polyketide_Oxido-like"/>
</dbReference>
<evidence type="ECO:0000313" key="3">
    <source>
        <dbReference type="EMBL" id="PKS13354.1"/>
    </source>
</evidence>
<dbReference type="STRING" id="41688.A0A2N3NLP0"/>
<dbReference type="SUPFAM" id="SSF51735">
    <property type="entry name" value="NAD(P)-binding Rossmann-fold domains"/>
    <property type="match status" value="1"/>
</dbReference>
<gene>
    <name evidence="3" type="ORF">jhhlp_000125</name>
</gene>
<dbReference type="Pfam" id="PF13460">
    <property type="entry name" value="NAD_binding_10"/>
    <property type="match status" value="1"/>
</dbReference>
<evidence type="ECO:0000259" key="2">
    <source>
        <dbReference type="Pfam" id="PF13460"/>
    </source>
</evidence>
<accession>A0A2N3NLP0</accession>
<dbReference type="AlphaFoldDB" id="A0A2N3NLP0"/>
<feature type="domain" description="NAD(P)-binding" evidence="2">
    <location>
        <begin position="9"/>
        <end position="238"/>
    </location>
</feature>
<comment type="caution">
    <text evidence="3">The sequence shown here is derived from an EMBL/GenBank/DDBJ whole genome shotgun (WGS) entry which is preliminary data.</text>
</comment>
<dbReference type="GO" id="GO:0042602">
    <property type="term" value="F:riboflavin reductase (NADPH) activity"/>
    <property type="evidence" value="ECO:0007669"/>
    <property type="project" value="TreeGrafter"/>
</dbReference>
<reference evidence="3 4" key="1">
    <citation type="journal article" date="2017" name="G3 (Bethesda)">
        <title>First Draft Genome Sequence of the Pathogenic Fungus Lomentospora prolificans (Formerly Scedosporium prolificans).</title>
        <authorList>
            <person name="Luo R."/>
            <person name="Zimin A."/>
            <person name="Workman R."/>
            <person name="Fan Y."/>
            <person name="Pertea G."/>
            <person name="Grossman N."/>
            <person name="Wear M.P."/>
            <person name="Jia B."/>
            <person name="Miller H."/>
            <person name="Casadevall A."/>
            <person name="Timp W."/>
            <person name="Zhang S.X."/>
            <person name="Salzberg S.L."/>
        </authorList>
    </citation>
    <scope>NUCLEOTIDE SEQUENCE [LARGE SCALE GENOMIC DNA]</scope>
    <source>
        <strain evidence="3 4">JHH-5317</strain>
    </source>
</reference>
<dbReference type="OrthoDB" id="63935at2759"/>
<dbReference type="EMBL" id="NLAX01000001">
    <property type="protein sequence ID" value="PKS13354.1"/>
    <property type="molecule type" value="Genomic_DNA"/>
</dbReference>
<comment type="similarity">
    <text evidence="1">Belongs to the avfA family.</text>
</comment>
<dbReference type="Gene3D" id="3.40.50.720">
    <property type="entry name" value="NAD(P)-binding Rossmann-like Domain"/>
    <property type="match status" value="1"/>
</dbReference>
<dbReference type="InParanoid" id="A0A2N3NLP0"/>
<keyword evidence="4" id="KW-1185">Reference proteome</keyword>
<protein>
    <recommendedName>
        <fullName evidence="2">NAD(P)-binding domain-containing protein</fullName>
    </recommendedName>
</protein>
<name>A0A2N3NLP0_9PEZI</name>
<dbReference type="InterPro" id="IPR036291">
    <property type="entry name" value="NAD(P)-bd_dom_sf"/>
</dbReference>
<dbReference type="VEuPathDB" id="FungiDB:jhhlp_000125"/>
<dbReference type="PANTHER" id="PTHR43355">
    <property type="entry name" value="FLAVIN REDUCTASE (NADPH)"/>
    <property type="match status" value="1"/>
</dbReference>
<sequence>MSKSVAFFGASGGCGLSALRHSLIADFYCTALCRNPSRLTTGLSASSPNHGSVPQQKLTIVQGNAHSVDDVARCLVSPIDPLAIVDVIVFSIGSTFSWTTMKADDPNVCEKGTDAMLAALERLRAEGKSGRPRIVVVSSTGISDFERDVPIAFLPLYAAIKNPHVDKKKMERKIKASGEDWTVIRPSLLTDEDEKGKGIRKPKEIRVGVEDLDNGVESKVVGYTITREDVGKWIFQNLVRKPGEGYLRKAVSITY</sequence>
<evidence type="ECO:0000256" key="1">
    <source>
        <dbReference type="ARBA" id="ARBA00038376"/>
    </source>
</evidence>
<dbReference type="PANTHER" id="PTHR43355:SF2">
    <property type="entry name" value="FLAVIN REDUCTASE (NADPH)"/>
    <property type="match status" value="1"/>
</dbReference>
<organism evidence="3 4">
    <name type="scientific">Lomentospora prolificans</name>
    <dbReference type="NCBI Taxonomy" id="41688"/>
    <lineage>
        <taxon>Eukaryota</taxon>
        <taxon>Fungi</taxon>
        <taxon>Dikarya</taxon>
        <taxon>Ascomycota</taxon>
        <taxon>Pezizomycotina</taxon>
        <taxon>Sordariomycetes</taxon>
        <taxon>Hypocreomycetidae</taxon>
        <taxon>Microascales</taxon>
        <taxon>Microascaceae</taxon>
        <taxon>Lomentospora</taxon>
    </lineage>
</organism>
<proteinExistence type="inferred from homology"/>
<evidence type="ECO:0000313" key="4">
    <source>
        <dbReference type="Proteomes" id="UP000233524"/>
    </source>
</evidence>